<dbReference type="PANTHER" id="PTHR21503:SF8">
    <property type="entry name" value="F-BOX ASSOCIATED DOMAIN-CONTAINING PROTEIN-RELATED"/>
    <property type="match status" value="1"/>
</dbReference>
<dbReference type="AlphaFoldDB" id="G0NY93"/>
<dbReference type="EMBL" id="GL379979">
    <property type="protein sequence ID" value="EGT39986.1"/>
    <property type="molecule type" value="Genomic_DNA"/>
</dbReference>
<evidence type="ECO:0000313" key="2">
    <source>
        <dbReference type="EMBL" id="EGT39986.1"/>
    </source>
</evidence>
<organism evidence="3">
    <name type="scientific">Caenorhabditis brenneri</name>
    <name type="common">Nematode worm</name>
    <dbReference type="NCBI Taxonomy" id="135651"/>
    <lineage>
        <taxon>Eukaryota</taxon>
        <taxon>Metazoa</taxon>
        <taxon>Ecdysozoa</taxon>
        <taxon>Nematoda</taxon>
        <taxon>Chromadorea</taxon>
        <taxon>Rhabditida</taxon>
        <taxon>Rhabditina</taxon>
        <taxon>Rhabditomorpha</taxon>
        <taxon>Rhabditoidea</taxon>
        <taxon>Rhabditidae</taxon>
        <taxon>Peloderinae</taxon>
        <taxon>Caenorhabditis</taxon>
    </lineage>
</organism>
<keyword evidence="3" id="KW-1185">Reference proteome</keyword>
<dbReference type="Pfam" id="PF07735">
    <property type="entry name" value="FBA_2"/>
    <property type="match status" value="1"/>
</dbReference>
<proteinExistence type="predicted"/>
<dbReference type="eggNOG" id="ENOG502TIQ0">
    <property type="taxonomic scope" value="Eukaryota"/>
</dbReference>
<dbReference type="HOGENOM" id="CLU_052088_0_0_1"/>
<gene>
    <name evidence="2" type="ORF">CAEBREN_03550</name>
</gene>
<accession>G0NY93</accession>
<reference evidence="3" key="1">
    <citation type="submission" date="2011-07" db="EMBL/GenBank/DDBJ databases">
        <authorList>
            <consortium name="Caenorhabditis brenneri Sequencing and Analysis Consortium"/>
            <person name="Wilson R.K."/>
        </authorList>
    </citation>
    <scope>NUCLEOTIDE SEQUENCE [LARGE SCALE GENOMIC DNA]</scope>
    <source>
        <strain evidence="3">PB2801</strain>
    </source>
</reference>
<sequence>MIQILYVNFVSLRDESLVRRAVFSLPICENMHLEERECRRDHNGILANTAVTKSYRSSSVHLKTSCGQVGMHRIDSMNSSWMTRESLLNLNCTNVILDRSMFIQSDLLAFLKKWQKTTDGSMERIKRMEIGVLNSVSPLDLKEVGGRPWSAKRRPQWFEYWDCCNGIDIKRADGEWCTVLQRPLNTFRFVVWKNLNNP</sequence>
<dbReference type="FunCoup" id="G0NY93">
    <property type="interactions" value="1060"/>
</dbReference>
<evidence type="ECO:0000259" key="1">
    <source>
        <dbReference type="Pfam" id="PF07735"/>
    </source>
</evidence>
<dbReference type="InParanoid" id="G0NY93"/>
<name>G0NY93_CAEBE</name>
<dbReference type="InterPro" id="IPR012885">
    <property type="entry name" value="F-box_Sdz-33"/>
</dbReference>
<protein>
    <recommendedName>
        <fullName evidence="1">Sdz-33 F-box domain-containing protein</fullName>
    </recommendedName>
</protein>
<dbReference type="Proteomes" id="UP000008068">
    <property type="component" value="Unassembled WGS sequence"/>
</dbReference>
<feature type="domain" description="Sdz-33 F-box" evidence="1">
    <location>
        <begin position="75"/>
        <end position="125"/>
    </location>
</feature>
<evidence type="ECO:0000313" key="3">
    <source>
        <dbReference type="Proteomes" id="UP000008068"/>
    </source>
</evidence>
<dbReference type="PANTHER" id="PTHR21503">
    <property type="entry name" value="F-BOX-CONTAINING HYPOTHETICAL PROTEIN C.ELEGANS"/>
    <property type="match status" value="1"/>
</dbReference>